<dbReference type="GO" id="GO:0006635">
    <property type="term" value="P:fatty acid beta-oxidation"/>
    <property type="evidence" value="ECO:0007669"/>
    <property type="project" value="UniProtKB-UniPathway"/>
</dbReference>
<keyword evidence="6" id="KW-0813">Transport</keyword>
<reference evidence="20 21" key="1">
    <citation type="journal article" date="2019" name="Sci. Rep.">
        <title>Orb-weaving spider Araneus ventricosus genome elucidates the spidroin gene catalogue.</title>
        <authorList>
            <person name="Kono N."/>
            <person name="Nakamura H."/>
            <person name="Ohtoshi R."/>
            <person name="Moran D.A.P."/>
            <person name="Shinohara A."/>
            <person name="Yoshida Y."/>
            <person name="Fujiwara M."/>
            <person name="Mori M."/>
            <person name="Tomita M."/>
            <person name="Arakawa K."/>
        </authorList>
    </citation>
    <scope>NUCLEOTIDE SEQUENCE [LARGE SCALE GENOMIC DNA]</scope>
</reference>
<evidence type="ECO:0000256" key="16">
    <source>
        <dbReference type="PIRSR" id="PIRSR600542-1"/>
    </source>
</evidence>
<dbReference type="InterPro" id="IPR032476">
    <property type="entry name" value="CPT_N"/>
</dbReference>
<evidence type="ECO:0000256" key="14">
    <source>
        <dbReference type="ARBA" id="ARBA00023315"/>
    </source>
</evidence>
<comment type="caution">
    <text evidence="20">The sequence shown here is derived from an EMBL/GenBank/DDBJ whole genome shotgun (WGS) entry which is preliminary data.</text>
</comment>
<keyword evidence="21" id="KW-1185">Reference proteome</keyword>
<keyword evidence="9" id="KW-0276">Fatty acid metabolism</keyword>
<keyword evidence="8 17" id="KW-0812">Transmembrane</keyword>
<dbReference type="PROSITE" id="PS00440">
    <property type="entry name" value="ACYLTRANSF_C_2"/>
    <property type="match status" value="1"/>
</dbReference>
<keyword evidence="7 20" id="KW-0808">Transferase</keyword>
<gene>
    <name evidence="20" type="primary">Cpt1a_1</name>
    <name evidence="20" type="ORF">AVEN_189674_1</name>
</gene>
<evidence type="ECO:0000256" key="10">
    <source>
        <dbReference type="ARBA" id="ARBA00022989"/>
    </source>
</evidence>
<evidence type="ECO:0000256" key="4">
    <source>
        <dbReference type="ARBA" id="ARBA00005232"/>
    </source>
</evidence>
<dbReference type="SUPFAM" id="SSF52777">
    <property type="entry name" value="CoA-dependent acyltransferases"/>
    <property type="match status" value="2"/>
</dbReference>
<dbReference type="Pfam" id="PF16484">
    <property type="entry name" value="CPT_N"/>
    <property type="match status" value="1"/>
</dbReference>
<dbReference type="PROSITE" id="PS00439">
    <property type="entry name" value="ACYLTRANSF_C_1"/>
    <property type="match status" value="1"/>
</dbReference>
<evidence type="ECO:0000256" key="12">
    <source>
        <dbReference type="ARBA" id="ARBA00023128"/>
    </source>
</evidence>
<feature type="transmembrane region" description="Helical" evidence="17">
    <location>
        <begin position="105"/>
        <end position="129"/>
    </location>
</feature>
<evidence type="ECO:0000256" key="11">
    <source>
        <dbReference type="ARBA" id="ARBA00023098"/>
    </source>
</evidence>
<evidence type="ECO:0000313" key="20">
    <source>
        <dbReference type="EMBL" id="GBN45795.1"/>
    </source>
</evidence>
<dbReference type="EC" id="2.3.1.21" evidence="5"/>
<evidence type="ECO:0000256" key="1">
    <source>
        <dbReference type="ARBA" id="ARBA00004141"/>
    </source>
</evidence>
<comment type="catalytic activity">
    <reaction evidence="15">
        <text>(R)-carnitine + hexadecanoyl-CoA = O-hexadecanoyl-(R)-carnitine + CoA</text>
        <dbReference type="Rhea" id="RHEA:12661"/>
        <dbReference type="ChEBI" id="CHEBI:16347"/>
        <dbReference type="ChEBI" id="CHEBI:17490"/>
        <dbReference type="ChEBI" id="CHEBI:57287"/>
        <dbReference type="ChEBI" id="CHEBI:57379"/>
        <dbReference type="EC" id="2.3.1.21"/>
    </reaction>
    <physiologicalReaction direction="left-to-right" evidence="15">
        <dbReference type="Rhea" id="RHEA:12662"/>
    </physiologicalReaction>
</comment>
<dbReference type="OrthoDB" id="240216at2759"/>
<dbReference type="AlphaFoldDB" id="A0A4Y2P1M1"/>
<keyword evidence="12" id="KW-0496">Mitochondrion</keyword>
<evidence type="ECO:0000256" key="2">
    <source>
        <dbReference type="ARBA" id="ARBA00004325"/>
    </source>
</evidence>
<keyword evidence="10 17" id="KW-1133">Transmembrane helix</keyword>
<dbReference type="InterPro" id="IPR000542">
    <property type="entry name" value="Carn_acyl_trans"/>
</dbReference>
<comment type="subcellular location">
    <subcellularLocation>
        <location evidence="1">Membrane</location>
        <topology evidence="1">Multi-pass membrane protein</topology>
    </subcellularLocation>
    <subcellularLocation>
        <location evidence="2">Mitochondrion membrane</location>
    </subcellularLocation>
</comment>
<name>A0A4Y2P1M1_ARAVE</name>
<evidence type="ECO:0000259" key="19">
    <source>
        <dbReference type="Pfam" id="PF16484"/>
    </source>
</evidence>
<dbReference type="InterPro" id="IPR039551">
    <property type="entry name" value="Cho/carn_acyl_trans"/>
</dbReference>
<dbReference type="PANTHER" id="PTHR22589">
    <property type="entry name" value="CARNITINE O-ACYLTRANSFERASE"/>
    <property type="match status" value="1"/>
</dbReference>
<dbReference type="Gene3D" id="3.30.559.70">
    <property type="entry name" value="Choline/Carnitine o-acyltransferase, domain 2"/>
    <property type="match status" value="1"/>
</dbReference>
<evidence type="ECO:0000256" key="9">
    <source>
        <dbReference type="ARBA" id="ARBA00022832"/>
    </source>
</evidence>
<evidence type="ECO:0000256" key="5">
    <source>
        <dbReference type="ARBA" id="ARBA00013243"/>
    </source>
</evidence>
<evidence type="ECO:0000256" key="13">
    <source>
        <dbReference type="ARBA" id="ARBA00023136"/>
    </source>
</evidence>
<feature type="transmembrane region" description="Helical" evidence="17">
    <location>
        <begin position="158"/>
        <end position="180"/>
    </location>
</feature>
<proteinExistence type="inferred from homology"/>
<keyword evidence="14" id="KW-0012">Acyltransferase</keyword>
<dbReference type="PANTHER" id="PTHR22589:SF31">
    <property type="entry name" value="CARNITINE O-PALMITOYLTRANSFERASE"/>
    <property type="match status" value="1"/>
</dbReference>
<evidence type="ECO:0000256" key="7">
    <source>
        <dbReference type="ARBA" id="ARBA00022679"/>
    </source>
</evidence>
<evidence type="ECO:0000256" key="3">
    <source>
        <dbReference type="ARBA" id="ARBA00005005"/>
    </source>
</evidence>
<dbReference type="EMBL" id="BGPR01010361">
    <property type="protein sequence ID" value="GBN45795.1"/>
    <property type="molecule type" value="Genomic_DNA"/>
</dbReference>
<feature type="active site" description="Proton acceptor" evidence="16">
    <location>
        <position position="526"/>
    </location>
</feature>
<dbReference type="UniPathway" id="UPA00659"/>
<dbReference type="Gene3D" id="6.10.250.1760">
    <property type="match status" value="1"/>
</dbReference>
<dbReference type="InterPro" id="IPR023213">
    <property type="entry name" value="CAT-like_dom_sf"/>
</dbReference>
<evidence type="ECO:0000259" key="18">
    <source>
        <dbReference type="Pfam" id="PF00755"/>
    </source>
</evidence>
<evidence type="ECO:0000313" key="21">
    <source>
        <dbReference type="Proteomes" id="UP000499080"/>
    </source>
</evidence>
<accession>A0A4Y2P1M1</accession>
<dbReference type="FunFam" id="3.30.559.10:FF:000042">
    <property type="entry name" value="Carnitine Palmitoyl Transferase"/>
    <property type="match status" value="1"/>
</dbReference>
<dbReference type="InterPro" id="IPR042231">
    <property type="entry name" value="Cho/carn_acyl_trans_2"/>
</dbReference>
<organism evidence="20 21">
    <name type="scientific">Araneus ventricosus</name>
    <name type="common">Orbweaver spider</name>
    <name type="synonym">Epeira ventricosa</name>
    <dbReference type="NCBI Taxonomy" id="182803"/>
    <lineage>
        <taxon>Eukaryota</taxon>
        <taxon>Metazoa</taxon>
        <taxon>Ecdysozoa</taxon>
        <taxon>Arthropoda</taxon>
        <taxon>Chelicerata</taxon>
        <taxon>Arachnida</taxon>
        <taxon>Araneae</taxon>
        <taxon>Araneomorphae</taxon>
        <taxon>Entelegynae</taxon>
        <taxon>Araneoidea</taxon>
        <taxon>Araneidae</taxon>
        <taxon>Araneus</taxon>
    </lineage>
</organism>
<dbReference type="GO" id="GO:0009437">
    <property type="term" value="P:carnitine metabolic process"/>
    <property type="evidence" value="ECO:0007669"/>
    <property type="project" value="TreeGrafter"/>
</dbReference>
<dbReference type="GO" id="GO:0031966">
    <property type="term" value="C:mitochondrial membrane"/>
    <property type="evidence" value="ECO:0007669"/>
    <property type="project" value="UniProtKB-SubCell"/>
</dbReference>
<evidence type="ECO:0000256" key="8">
    <source>
        <dbReference type="ARBA" id="ARBA00022692"/>
    </source>
</evidence>
<sequence length="823" mass="94707">MIRTDGIPTQSNYSTSCADLNLEPRTRVGGTSKDMTRLTLPSRCLRLVLQHFLFKMAEAHSAVAFSFTISHEGVNIDYDHDIFYAVWQSGLRSWRRRLTKFWNNVWTGAYPASPYSLLIIATIIAFLTWKERDVSHGLVSFLDSHFTDNPLFSTFSIAAFYICYTIALWLIFVNIVRYLVKLLFMYKGWMYETRAGKMSWQTKCWLAIVSIIAKRKPQLYSFQGSLPNLPVPGLDETMKRYLESVKPLLDEEKFKRMQVLAEEFGSEIGKKLQRYLVLKSWWATNYVSDWWEEFIYLRGRGPLMINSNFYGIDAILVHPSKVQAARAACFIHSAFLFRRAIDRQTLKPIMVQNLVPLCSAQYERMLNTTRIPGKETDKLVHLDDSQHIAVYHAGRFFKVPMYYMGRLLTPAEIQRQIEKILNDESPPQPGEEHLGALTAVERTVWAEAREKYFVKGLNKASLSTIEKAAFFVSLDEESYDFDANDRSKLDEFGRAMLHGKGYDRWFDKSFNFIIAKNGRVGLNAEHSWADAPIMGHLWEFCLCQEFNSNPYTADGNCIGEVKNNIFAPSRLKWDFSSEIVELIDNCKESAHRAINDVDLRLLMHDAYGKGFMKKCRVSPDAYIQMALQLAYYRDSRKFSLTYEASMTRLFREGRTETVRPVTMESCEFVKSMLDSKATNGKRIELLRKACDRHQRGYQNAMCGKGIDRHLFCLYVVAKYLNVESPFLNEVLSEPWRLSTSQTPHGQTSMMDLKKNPHHISAGGGFGPVADDGYGVSYIIAGEDILFFHISSKISSPETDSERFRRNIAEALADMRNIFEQKSK</sequence>
<feature type="domain" description="Carnitine O-palmitoyltransferase N-terminal" evidence="19">
    <location>
        <begin position="56"/>
        <end position="102"/>
    </location>
</feature>
<evidence type="ECO:0000256" key="17">
    <source>
        <dbReference type="SAM" id="Phobius"/>
    </source>
</evidence>
<keyword evidence="13 17" id="KW-0472">Membrane</keyword>
<dbReference type="FunFam" id="3.30.559.70:FF:000001">
    <property type="entry name" value="Carnitine O-palmitoyltransferase 1, liver isoform"/>
    <property type="match status" value="1"/>
</dbReference>
<comment type="similarity">
    <text evidence="4">Belongs to the carnitine/choline acetyltransferase family.</text>
</comment>
<keyword evidence="11" id="KW-0443">Lipid metabolism</keyword>
<dbReference type="Gene3D" id="3.30.559.10">
    <property type="entry name" value="Chloramphenicol acetyltransferase-like domain"/>
    <property type="match status" value="1"/>
</dbReference>
<dbReference type="GO" id="GO:0004095">
    <property type="term" value="F:carnitine O-palmitoyltransferase activity"/>
    <property type="evidence" value="ECO:0007669"/>
    <property type="project" value="UniProtKB-EC"/>
</dbReference>
<protein>
    <recommendedName>
        <fullName evidence="5">carnitine O-palmitoyltransferase</fullName>
        <ecNumber evidence="5">2.3.1.21</ecNumber>
    </recommendedName>
</protein>
<comment type="pathway">
    <text evidence="3">Lipid metabolism; fatty acid beta-oxidation.</text>
</comment>
<feature type="domain" description="Choline/carnitine acyltransferase" evidence="18">
    <location>
        <begin position="229"/>
        <end position="808"/>
    </location>
</feature>
<dbReference type="Proteomes" id="UP000499080">
    <property type="component" value="Unassembled WGS sequence"/>
</dbReference>
<dbReference type="Pfam" id="PF00755">
    <property type="entry name" value="Carn_acyltransf"/>
    <property type="match status" value="1"/>
</dbReference>
<evidence type="ECO:0000256" key="15">
    <source>
        <dbReference type="ARBA" id="ARBA00048480"/>
    </source>
</evidence>
<evidence type="ECO:0000256" key="6">
    <source>
        <dbReference type="ARBA" id="ARBA00022448"/>
    </source>
</evidence>